<dbReference type="OrthoDB" id="889336at2759"/>
<keyword evidence="6" id="KW-1133">Transmembrane helix</keyword>
<dbReference type="GO" id="GO:2000214">
    <property type="term" value="P:regulation of L-proline metabolic process"/>
    <property type="evidence" value="ECO:0007669"/>
    <property type="project" value="EnsemblFungi"/>
</dbReference>
<evidence type="ECO:0000313" key="11">
    <source>
        <dbReference type="Proteomes" id="UP000053447"/>
    </source>
</evidence>
<reference evidence="11" key="1">
    <citation type="journal article" date="2016" name="Nat. Commun.">
        <title>Genome analysis of three Pneumocystis species reveals adaptation mechanisms to life exclusively in mammalian hosts.</title>
        <authorList>
            <person name="Ma L."/>
            <person name="Chen Z."/>
            <person name="Huang D.W."/>
            <person name="Kutty G."/>
            <person name="Ishihara M."/>
            <person name="Wang H."/>
            <person name="Abouelleil A."/>
            <person name="Bishop L."/>
            <person name="Davey E."/>
            <person name="Deng R."/>
            <person name="Deng X."/>
            <person name="Fan L."/>
            <person name="Fantoni G."/>
            <person name="Fitzgerald M."/>
            <person name="Gogineni E."/>
            <person name="Goldberg J.M."/>
            <person name="Handley G."/>
            <person name="Hu X."/>
            <person name="Huber C."/>
            <person name="Jiao X."/>
            <person name="Jones K."/>
            <person name="Levin J.Z."/>
            <person name="Liu Y."/>
            <person name="Macdonald P."/>
            <person name="Melnikov A."/>
            <person name="Raley C."/>
            <person name="Sassi M."/>
            <person name="Sherman B.T."/>
            <person name="Song X."/>
            <person name="Sykes S."/>
            <person name="Tran B."/>
            <person name="Walsh L."/>
            <person name="Xia Y."/>
            <person name="Yang J."/>
            <person name="Young S."/>
            <person name="Zeng Q."/>
            <person name="Zheng X."/>
            <person name="Stephens R."/>
            <person name="Nusbaum C."/>
            <person name="Birren B.W."/>
            <person name="Azadi P."/>
            <person name="Lempicki R.A."/>
            <person name="Cuomo C.A."/>
            <person name="Kovacs J.A."/>
        </authorList>
    </citation>
    <scope>NUCLEOTIDE SEQUENCE [LARGE SCALE GENOMIC DNA]</scope>
    <source>
        <strain evidence="11">RU7</strain>
    </source>
</reference>
<evidence type="ECO:0008006" key="12">
    <source>
        <dbReference type="Google" id="ProtNLM"/>
    </source>
</evidence>
<dbReference type="GO" id="GO:0005743">
    <property type="term" value="C:mitochondrial inner membrane"/>
    <property type="evidence" value="ECO:0007669"/>
    <property type="project" value="EnsemblFungi"/>
</dbReference>
<keyword evidence="8" id="KW-0496">Mitochondrion</keyword>
<proteinExistence type="inferred from homology"/>
<evidence type="ECO:0000256" key="1">
    <source>
        <dbReference type="ARBA" id="ARBA00004167"/>
    </source>
</evidence>
<protein>
    <recommendedName>
        <fullName evidence="12">DUF1640 domain-containing protein</fullName>
    </recommendedName>
</protein>
<dbReference type="Proteomes" id="UP000053447">
    <property type="component" value="Unassembled WGS sequence"/>
</dbReference>
<organism evidence="10 11">
    <name type="scientific">Pneumocystis jirovecii (strain RU7)</name>
    <name type="common">Human pneumocystis pneumonia agent</name>
    <dbReference type="NCBI Taxonomy" id="1408657"/>
    <lineage>
        <taxon>Eukaryota</taxon>
        <taxon>Fungi</taxon>
        <taxon>Dikarya</taxon>
        <taxon>Ascomycota</taxon>
        <taxon>Taphrinomycotina</taxon>
        <taxon>Pneumocystomycetes</taxon>
        <taxon>Pneumocystaceae</taxon>
        <taxon>Pneumocystis</taxon>
    </lineage>
</organism>
<dbReference type="Pfam" id="PF07798">
    <property type="entry name" value="CCDC90-like"/>
    <property type="match status" value="1"/>
</dbReference>
<keyword evidence="9" id="KW-0472">Membrane</keyword>
<dbReference type="EMBL" id="LFWA01000003">
    <property type="protein sequence ID" value="KTW32151.1"/>
    <property type="molecule type" value="Genomic_DNA"/>
</dbReference>
<dbReference type="GO" id="GO:0033617">
    <property type="term" value="P:mitochondrial respiratory chain complex IV assembly"/>
    <property type="evidence" value="ECO:0007669"/>
    <property type="project" value="EnsemblFungi"/>
</dbReference>
<evidence type="ECO:0000256" key="6">
    <source>
        <dbReference type="ARBA" id="ARBA00022989"/>
    </source>
</evidence>
<dbReference type="PANTHER" id="PTHR14360">
    <property type="entry name" value="PROTEIN FMP32, MITOCHONDRIAL"/>
    <property type="match status" value="1"/>
</dbReference>
<evidence type="ECO:0000256" key="9">
    <source>
        <dbReference type="ARBA" id="ARBA00023136"/>
    </source>
</evidence>
<keyword evidence="5" id="KW-0809">Transit peptide</keyword>
<evidence type="ECO:0000256" key="8">
    <source>
        <dbReference type="ARBA" id="ARBA00023128"/>
    </source>
</evidence>
<comment type="caution">
    <text evidence="10">The sequence shown here is derived from an EMBL/GenBank/DDBJ whole genome shotgun (WGS) entry which is preliminary data.</text>
</comment>
<accession>A0A0W4ZUU7</accession>
<evidence type="ECO:0000313" key="10">
    <source>
        <dbReference type="EMBL" id="KTW32151.1"/>
    </source>
</evidence>
<dbReference type="InterPro" id="IPR024461">
    <property type="entry name" value="CCDC90-like"/>
</dbReference>
<evidence type="ECO:0000256" key="2">
    <source>
        <dbReference type="ARBA" id="ARBA00004173"/>
    </source>
</evidence>
<sequence>MFWINCRHFVAFQAKISPKKQITSYIIRTSLFSTYSGHSRWYFDTLQLVKQLESEGFTKQQSHAVMQALQTVLEESFSNFTKTMVTKEEQERISYTQKVDFAQLRGELRTLEKNDFTLIRQDYERIISDLEKLKRIFRDEINHTLANVRLDLNLEKGRIRNEYSAHELKIKETDTRIENEINNIKTQAETIKLQIFQSLIGIITGGGALGKPFMNHKKKLIAKYWPISV</sequence>
<dbReference type="FunFam" id="1.20.5.340:FF:000018">
    <property type="entry name" value="Mitochondrial protein FMP32"/>
    <property type="match status" value="1"/>
</dbReference>
<keyword evidence="7" id="KW-0175">Coiled coil</keyword>
<evidence type="ECO:0000256" key="3">
    <source>
        <dbReference type="ARBA" id="ARBA00007224"/>
    </source>
</evidence>
<comment type="subcellular location">
    <subcellularLocation>
        <location evidence="1">Membrane</location>
        <topology evidence="1">Single-pass membrane protein</topology>
    </subcellularLocation>
    <subcellularLocation>
        <location evidence="2">Mitochondrion</location>
    </subcellularLocation>
</comment>
<keyword evidence="4" id="KW-0812">Transmembrane</keyword>
<evidence type="ECO:0000256" key="5">
    <source>
        <dbReference type="ARBA" id="ARBA00022946"/>
    </source>
</evidence>
<dbReference type="GeneID" id="28939352"/>
<keyword evidence="11" id="KW-1185">Reference proteome</keyword>
<gene>
    <name evidence="10" type="ORF">T551_00833</name>
</gene>
<comment type="similarity">
    <text evidence="3">Belongs to the CCDC90 family.</text>
</comment>
<name>A0A0W4ZUU7_PNEJ7</name>
<dbReference type="AlphaFoldDB" id="A0A0W4ZUU7"/>
<dbReference type="PANTHER" id="PTHR14360:SF1">
    <property type="entry name" value="PROTEIN FMP32, MITOCHONDRIAL"/>
    <property type="match status" value="1"/>
</dbReference>
<evidence type="ECO:0000256" key="4">
    <source>
        <dbReference type="ARBA" id="ARBA00022692"/>
    </source>
</evidence>
<dbReference type="eggNOG" id="KOG3156">
    <property type="taxonomic scope" value="Eukaryota"/>
</dbReference>
<dbReference type="RefSeq" id="XP_018230843.1">
    <property type="nucleotide sequence ID" value="XM_018373097.1"/>
</dbReference>
<dbReference type="Gene3D" id="1.20.5.340">
    <property type="match status" value="1"/>
</dbReference>
<evidence type="ECO:0000256" key="7">
    <source>
        <dbReference type="ARBA" id="ARBA00023054"/>
    </source>
</evidence>
<dbReference type="VEuPathDB" id="FungiDB:T551_00833"/>